<dbReference type="Proteomes" id="UP000007015">
    <property type="component" value="Chromosome 12"/>
</dbReference>
<organism evidence="2 3">
    <name type="scientific">Oryza sativa subsp. indica</name>
    <name type="common">Rice</name>
    <dbReference type="NCBI Taxonomy" id="39946"/>
    <lineage>
        <taxon>Eukaryota</taxon>
        <taxon>Viridiplantae</taxon>
        <taxon>Streptophyta</taxon>
        <taxon>Embryophyta</taxon>
        <taxon>Tracheophyta</taxon>
        <taxon>Spermatophyta</taxon>
        <taxon>Magnoliopsida</taxon>
        <taxon>Liliopsida</taxon>
        <taxon>Poales</taxon>
        <taxon>Poaceae</taxon>
        <taxon>BOP clade</taxon>
        <taxon>Oryzoideae</taxon>
        <taxon>Oryzeae</taxon>
        <taxon>Oryzinae</taxon>
        <taxon>Oryza</taxon>
        <taxon>Oryza sativa</taxon>
    </lineage>
</organism>
<sequence length="169" mass="18753">MHRLCAWKAGWRTEQRFDDVAWRRRIQWHRGWIRSPHGWIAPDLAGAKLLGRRRREAEAVASSGGQPPVKKAGARGGADDSNGSRPRCGCRQQRPALMEAAVATGGGGGRRSQRPRWRTCKARPATTEGGRRQQMTARRDLERPGAVVVPDGGGDAPGGRRLPVRRWLR</sequence>
<name>A2ZJG8_ORYSI</name>
<evidence type="ECO:0000313" key="2">
    <source>
        <dbReference type="EMBL" id="EAY82752.1"/>
    </source>
</evidence>
<proteinExistence type="predicted"/>
<reference evidence="2 3" key="1">
    <citation type="journal article" date="2005" name="PLoS Biol.">
        <title>The genomes of Oryza sativa: a history of duplications.</title>
        <authorList>
            <person name="Yu J."/>
            <person name="Wang J."/>
            <person name="Lin W."/>
            <person name="Li S."/>
            <person name="Li H."/>
            <person name="Zhou J."/>
            <person name="Ni P."/>
            <person name="Dong W."/>
            <person name="Hu S."/>
            <person name="Zeng C."/>
            <person name="Zhang J."/>
            <person name="Zhang Y."/>
            <person name="Li R."/>
            <person name="Xu Z."/>
            <person name="Li S."/>
            <person name="Li X."/>
            <person name="Zheng H."/>
            <person name="Cong L."/>
            <person name="Lin L."/>
            <person name="Yin J."/>
            <person name="Geng J."/>
            <person name="Li G."/>
            <person name="Shi J."/>
            <person name="Liu J."/>
            <person name="Lv H."/>
            <person name="Li J."/>
            <person name="Wang J."/>
            <person name="Deng Y."/>
            <person name="Ran L."/>
            <person name="Shi X."/>
            <person name="Wang X."/>
            <person name="Wu Q."/>
            <person name="Li C."/>
            <person name="Ren X."/>
            <person name="Wang J."/>
            <person name="Wang X."/>
            <person name="Li D."/>
            <person name="Liu D."/>
            <person name="Zhang X."/>
            <person name="Ji Z."/>
            <person name="Zhao W."/>
            <person name="Sun Y."/>
            <person name="Zhang Z."/>
            <person name="Bao J."/>
            <person name="Han Y."/>
            <person name="Dong L."/>
            <person name="Ji J."/>
            <person name="Chen P."/>
            <person name="Wu S."/>
            <person name="Liu J."/>
            <person name="Xiao Y."/>
            <person name="Bu D."/>
            <person name="Tan J."/>
            <person name="Yang L."/>
            <person name="Ye C."/>
            <person name="Zhang J."/>
            <person name="Xu J."/>
            <person name="Zhou Y."/>
            <person name="Yu Y."/>
            <person name="Zhang B."/>
            <person name="Zhuang S."/>
            <person name="Wei H."/>
            <person name="Liu B."/>
            <person name="Lei M."/>
            <person name="Yu H."/>
            <person name="Li Y."/>
            <person name="Xu H."/>
            <person name="Wei S."/>
            <person name="He X."/>
            <person name="Fang L."/>
            <person name="Zhang Z."/>
            <person name="Zhang Y."/>
            <person name="Huang X."/>
            <person name="Su Z."/>
            <person name="Tong W."/>
            <person name="Li J."/>
            <person name="Tong Z."/>
            <person name="Li S."/>
            <person name="Ye J."/>
            <person name="Wang L."/>
            <person name="Fang L."/>
            <person name="Lei T."/>
            <person name="Chen C."/>
            <person name="Chen H."/>
            <person name="Xu Z."/>
            <person name="Li H."/>
            <person name="Huang H."/>
            <person name="Zhang F."/>
            <person name="Xu H."/>
            <person name="Li N."/>
            <person name="Zhao C."/>
            <person name="Li S."/>
            <person name="Dong L."/>
            <person name="Huang Y."/>
            <person name="Li L."/>
            <person name="Xi Y."/>
            <person name="Qi Q."/>
            <person name="Li W."/>
            <person name="Zhang B."/>
            <person name="Hu W."/>
            <person name="Zhang Y."/>
            <person name="Tian X."/>
            <person name="Jiao Y."/>
            <person name="Liang X."/>
            <person name="Jin J."/>
            <person name="Gao L."/>
            <person name="Zheng W."/>
            <person name="Hao B."/>
            <person name="Liu S."/>
            <person name="Wang W."/>
            <person name="Yuan L."/>
            <person name="Cao M."/>
            <person name="McDermott J."/>
            <person name="Samudrala R."/>
            <person name="Wang J."/>
            <person name="Wong G.K."/>
            <person name="Yang H."/>
        </authorList>
    </citation>
    <scope>NUCLEOTIDE SEQUENCE [LARGE SCALE GENOMIC DNA]</scope>
    <source>
        <strain evidence="3">cv. 93-11</strain>
    </source>
</reference>
<evidence type="ECO:0000313" key="3">
    <source>
        <dbReference type="Proteomes" id="UP000007015"/>
    </source>
</evidence>
<dbReference type="EMBL" id="CM000137">
    <property type="protein sequence ID" value="EAY82752.1"/>
    <property type="molecule type" value="Genomic_DNA"/>
</dbReference>
<protein>
    <submittedName>
        <fullName evidence="2">Uncharacterized protein</fullName>
    </submittedName>
</protein>
<dbReference type="HOGENOM" id="CLU_1581095_0_0_1"/>
<evidence type="ECO:0000256" key="1">
    <source>
        <dbReference type="SAM" id="MobiDB-lite"/>
    </source>
</evidence>
<gene>
    <name evidence="2" type="ORF">OsI_37960</name>
</gene>
<feature type="compositionally biased region" description="Basic residues" evidence="1">
    <location>
        <begin position="111"/>
        <end position="121"/>
    </location>
</feature>
<dbReference type="AlphaFoldDB" id="A2ZJG8"/>
<accession>A2ZJG8</accession>
<keyword evidence="3" id="KW-1185">Reference proteome</keyword>
<feature type="region of interest" description="Disordered" evidence="1">
    <location>
        <begin position="55"/>
        <end position="169"/>
    </location>
</feature>
<dbReference type="Gramene" id="BGIOSGA036388-TA">
    <property type="protein sequence ID" value="BGIOSGA036388-PA"/>
    <property type="gene ID" value="BGIOSGA036388"/>
</dbReference>